<dbReference type="InterPro" id="IPR016187">
    <property type="entry name" value="CTDL_fold"/>
</dbReference>
<gene>
    <name evidence="3" type="ORF">SAMN02745152_00849</name>
</gene>
<dbReference type="InterPro" id="IPR051043">
    <property type="entry name" value="Sulfatase_Mod_Factor_Kinase"/>
</dbReference>
<name>A0A1T4MCF6_9SPIR</name>
<feature type="domain" description="Sulfatase-modifying factor enzyme-like" evidence="2">
    <location>
        <begin position="84"/>
        <end position="355"/>
    </location>
</feature>
<keyword evidence="1" id="KW-0732">Signal</keyword>
<dbReference type="EMBL" id="FUXC01000003">
    <property type="protein sequence ID" value="SJZ64602.1"/>
    <property type="molecule type" value="Genomic_DNA"/>
</dbReference>
<dbReference type="GO" id="GO:0120147">
    <property type="term" value="F:formylglycine-generating oxidase activity"/>
    <property type="evidence" value="ECO:0007669"/>
    <property type="project" value="TreeGrafter"/>
</dbReference>
<dbReference type="SUPFAM" id="SSF56436">
    <property type="entry name" value="C-type lectin-like"/>
    <property type="match status" value="1"/>
</dbReference>
<evidence type="ECO:0000259" key="2">
    <source>
        <dbReference type="Pfam" id="PF03781"/>
    </source>
</evidence>
<organism evidence="3 4">
    <name type="scientific">Treponema berlinense</name>
    <dbReference type="NCBI Taxonomy" id="225004"/>
    <lineage>
        <taxon>Bacteria</taxon>
        <taxon>Pseudomonadati</taxon>
        <taxon>Spirochaetota</taxon>
        <taxon>Spirochaetia</taxon>
        <taxon>Spirochaetales</taxon>
        <taxon>Treponemataceae</taxon>
        <taxon>Treponema</taxon>
    </lineage>
</organism>
<reference evidence="3 4" key="1">
    <citation type="submission" date="2017-02" db="EMBL/GenBank/DDBJ databases">
        <authorList>
            <person name="Peterson S.W."/>
        </authorList>
    </citation>
    <scope>NUCLEOTIDE SEQUENCE [LARGE SCALE GENOMIC DNA]</scope>
    <source>
        <strain evidence="3 4">ATCC BAA-909</strain>
    </source>
</reference>
<dbReference type="Pfam" id="PF03781">
    <property type="entry name" value="FGE-sulfatase"/>
    <property type="match status" value="1"/>
</dbReference>
<dbReference type="InterPro" id="IPR005532">
    <property type="entry name" value="SUMF_dom"/>
</dbReference>
<keyword evidence="4" id="KW-1185">Reference proteome</keyword>
<dbReference type="PANTHER" id="PTHR23150:SF19">
    <property type="entry name" value="FORMYLGLYCINE-GENERATING ENZYME"/>
    <property type="match status" value="1"/>
</dbReference>
<accession>A0A1T4MCF6</accession>
<feature type="signal peptide" evidence="1">
    <location>
        <begin position="1"/>
        <end position="19"/>
    </location>
</feature>
<dbReference type="AlphaFoldDB" id="A0A1T4MCF6"/>
<dbReference type="GeneID" id="303367107"/>
<dbReference type="Gene3D" id="3.90.1580.10">
    <property type="entry name" value="paralog of FGE (formylglycine-generating enzyme)"/>
    <property type="match status" value="1"/>
</dbReference>
<dbReference type="RefSeq" id="WP_234969895.1">
    <property type="nucleotide sequence ID" value="NZ_FUXC01000003.1"/>
</dbReference>
<dbReference type="STRING" id="225004.SAMN02745152_00849"/>
<sequence length="359" mass="40408">MKKSICVKNIFAVFLLAFFAEFGFCEEADYAENKALKTKETSLSENEEPEKNLDEEEFSFADLDMVELGPKDGEMYDIYVIGDGSQSFTEKRWITPFFINRTETTYDLWYSVRTTAEEKGYVFLNPGQEGSRGKRGAQPTRWGKYEPVTMISWYDVVIWCNAFSEIYGLTPCYSFEGKILRDATDTTKLDLCECDWNADGFRLPAEEEWEYAARKTKAGFQGGDIMSGQVDENGKTDLSVLEDEIAWTANNSSFTHTVGTAGTPFETRAKPKPGSGNPNGAGIFDMSGNVLEFVWDWFGNYKSVEAGTRATGPVAGSQRVSRGGSWSLYTPFNCAGDRYSFDPNEVYDYFGFRLAQSKK</sequence>
<evidence type="ECO:0000256" key="1">
    <source>
        <dbReference type="SAM" id="SignalP"/>
    </source>
</evidence>
<proteinExistence type="predicted"/>
<dbReference type="Proteomes" id="UP000190395">
    <property type="component" value="Unassembled WGS sequence"/>
</dbReference>
<feature type="chain" id="PRO_5012142803" evidence="1">
    <location>
        <begin position="20"/>
        <end position="359"/>
    </location>
</feature>
<dbReference type="PANTHER" id="PTHR23150">
    <property type="entry name" value="SULFATASE MODIFYING FACTOR 1, 2"/>
    <property type="match status" value="1"/>
</dbReference>
<evidence type="ECO:0000313" key="4">
    <source>
        <dbReference type="Proteomes" id="UP000190395"/>
    </source>
</evidence>
<dbReference type="InterPro" id="IPR042095">
    <property type="entry name" value="SUMF_sf"/>
</dbReference>
<protein>
    <submittedName>
        <fullName evidence="3">Formylglycine-generating enzyme, required for sulfatase activity, contains SUMF1/FGE domain</fullName>
    </submittedName>
</protein>
<evidence type="ECO:0000313" key="3">
    <source>
        <dbReference type="EMBL" id="SJZ64602.1"/>
    </source>
</evidence>